<dbReference type="RefSeq" id="WP_209453783.1">
    <property type="nucleotide sequence ID" value="NZ_JAGGLT010000014.1"/>
</dbReference>
<name>A0ABS4NE65_9THEO</name>
<organism evidence="1 2">
    <name type="scientific">Thermoanaerobacterium butyriciformans</name>
    <dbReference type="NCBI Taxonomy" id="1702242"/>
    <lineage>
        <taxon>Bacteria</taxon>
        <taxon>Bacillati</taxon>
        <taxon>Bacillota</taxon>
        <taxon>Clostridia</taxon>
        <taxon>Thermoanaerobacterales</taxon>
        <taxon>Thermoanaerobacteraceae</taxon>
        <taxon>Thermoanaerobacterium</taxon>
    </lineage>
</organism>
<evidence type="ECO:0000313" key="1">
    <source>
        <dbReference type="EMBL" id="MBP2071930.1"/>
    </source>
</evidence>
<evidence type="ECO:0008006" key="3">
    <source>
        <dbReference type="Google" id="ProtNLM"/>
    </source>
</evidence>
<evidence type="ECO:0000313" key="2">
    <source>
        <dbReference type="Proteomes" id="UP001166402"/>
    </source>
</evidence>
<comment type="caution">
    <text evidence="1">The sequence shown here is derived from an EMBL/GenBank/DDBJ whole genome shotgun (WGS) entry which is preliminary data.</text>
</comment>
<accession>A0ABS4NE65</accession>
<gene>
    <name evidence="1" type="ORF">J2Z80_001451</name>
</gene>
<sequence>MSLNSRFSEIYNSNYEFFDVYANIDKILSTYSKSKMTEKSDEYIDIYNDFYCYYNSGIDENKSSDEKK</sequence>
<dbReference type="EMBL" id="JAGGLT010000014">
    <property type="protein sequence ID" value="MBP2071930.1"/>
    <property type="molecule type" value="Genomic_DNA"/>
</dbReference>
<protein>
    <recommendedName>
        <fullName evidence="3">PIR Superfamily Protein</fullName>
    </recommendedName>
</protein>
<proteinExistence type="predicted"/>
<reference evidence="1" key="1">
    <citation type="submission" date="2021-03" db="EMBL/GenBank/DDBJ databases">
        <title>Genomic Encyclopedia of Type Strains, Phase IV (KMG-IV): sequencing the most valuable type-strain genomes for metagenomic binning, comparative biology and taxonomic classification.</title>
        <authorList>
            <person name="Goeker M."/>
        </authorList>
    </citation>
    <scope>NUCLEOTIDE SEQUENCE</scope>
    <source>
        <strain evidence="1">DSM 101588</strain>
    </source>
</reference>
<dbReference type="Proteomes" id="UP001166402">
    <property type="component" value="Unassembled WGS sequence"/>
</dbReference>
<keyword evidence="2" id="KW-1185">Reference proteome</keyword>